<comment type="subcellular location">
    <subcellularLocation>
        <location evidence="1">Membrane</location>
    </subcellularLocation>
</comment>
<proteinExistence type="inferred from homology"/>
<evidence type="ECO:0000256" key="3">
    <source>
        <dbReference type="ARBA" id="ARBA00022692"/>
    </source>
</evidence>
<evidence type="ECO:0000256" key="7">
    <source>
        <dbReference type="SAM" id="Phobius"/>
    </source>
</evidence>
<evidence type="ECO:0000256" key="4">
    <source>
        <dbReference type="ARBA" id="ARBA00022989"/>
    </source>
</evidence>
<feature type="transmembrane region" description="Helical" evidence="7">
    <location>
        <begin position="72"/>
        <end position="96"/>
    </location>
</feature>
<reference evidence="8" key="2">
    <citation type="submission" date="2017-11" db="EMBL/GenBank/DDBJ databases">
        <title>Coralsnake Venomics: Analyses of Venom Gland Transcriptomes and Proteomes of Six Brazilian Taxa.</title>
        <authorList>
            <person name="Aird S.D."/>
            <person name="Jorge da Silva N."/>
            <person name="Qiu L."/>
            <person name="Villar-Briones A."/>
            <person name="Aparecida-Saddi V."/>
            <person name="Campos-Telles M.P."/>
            <person name="Grau M."/>
            <person name="Mikheyev A.S."/>
        </authorList>
    </citation>
    <scope>NUCLEOTIDE SEQUENCE</scope>
    <source>
        <tissue evidence="8">Venom_gland</tissue>
    </source>
</reference>
<dbReference type="InterPro" id="IPR051423">
    <property type="entry name" value="CD225/Dispanin"/>
</dbReference>
<sequence length="147" mass="16290">MNNESSEKITDSMPNSQDLPPPYSEEAQPPVQLPASIAVQPMPSHLYYATAVQDPKEEPILQPVPFTQASDYLIYSIFTMICCCLPLGVAALVYSIQTREANHERNSTAAQRNSRMARILAHSALGVGIGIIILYVIFRLFAYSVFK</sequence>
<dbReference type="PANTHER" id="PTHR14948:SF46">
    <property type="entry name" value="DISPANIN SUBFAMILY A MEMBER 2B-LIKE-RELATED"/>
    <property type="match status" value="1"/>
</dbReference>
<dbReference type="InterPro" id="IPR007593">
    <property type="entry name" value="CD225/Dispanin_fam"/>
</dbReference>
<feature type="compositionally biased region" description="Basic and acidic residues" evidence="6">
    <location>
        <begin position="1"/>
        <end position="10"/>
    </location>
</feature>
<dbReference type="GO" id="GO:0016020">
    <property type="term" value="C:membrane"/>
    <property type="evidence" value="ECO:0007669"/>
    <property type="project" value="UniProtKB-SubCell"/>
</dbReference>
<reference evidence="8" key="1">
    <citation type="submission" date="2017-07" db="EMBL/GenBank/DDBJ databases">
        <authorList>
            <person name="Mikheyev A."/>
            <person name="Grau M."/>
        </authorList>
    </citation>
    <scope>NUCLEOTIDE SEQUENCE</scope>
    <source>
        <tissue evidence="8">Venom_gland</tissue>
    </source>
</reference>
<dbReference type="EMBL" id="IACM01050858">
    <property type="protein sequence ID" value="LAB24136.1"/>
    <property type="molecule type" value="Transcribed_RNA"/>
</dbReference>
<dbReference type="Pfam" id="PF04505">
    <property type="entry name" value="CD225"/>
    <property type="match status" value="1"/>
</dbReference>
<keyword evidence="3 7" id="KW-0812">Transmembrane</keyword>
<comment type="similarity">
    <text evidence="2">Belongs to the CD225/Dispanin family.</text>
</comment>
<organism evidence="8">
    <name type="scientific">Micrurus spixii</name>
    <name type="common">Amazon coral snake</name>
    <dbReference type="NCBI Taxonomy" id="129469"/>
    <lineage>
        <taxon>Eukaryota</taxon>
        <taxon>Metazoa</taxon>
        <taxon>Chordata</taxon>
        <taxon>Craniata</taxon>
        <taxon>Vertebrata</taxon>
        <taxon>Euteleostomi</taxon>
        <taxon>Lepidosauria</taxon>
        <taxon>Squamata</taxon>
        <taxon>Bifurcata</taxon>
        <taxon>Unidentata</taxon>
        <taxon>Episquamata</taxon>
        <taxon>Toxicofera</taxon>
        <taxon>Serpentes</taxon>
        <taxon>Colubroidea</taxon>
        <taxon>Elapidae</taxon>
        <taxon>Elapinae</taxon>
        <taxon>Micrurus</taxon>
    </lineage>
</organism>
<dbReference type="PANTHER" id="PTHR14948">
    <property type="entry name" value="NG5"/>
    <property type="match status" value="1"/>
</dbReference>
<protein>
    <submittedName>
        <fullName evidence="8">Uncharacterized protein</fullName>
    </submittedName>
</protein>
<accession>A0A2D4LTK5</accession>
<evidence type="ECO:0000256" key="1">
    <source>
        <dbReference type="ARBA" id="ARBA00004370"/>
    </source>
</evidence>
<evidence type="ECO:0000313" key="8">
    <source>
        <dbReference type="EMBL" id="LAB24136.1"/>
    </source>
</evidence>
<keyword evidence="4 7" id="KW-1133">Transmembrane helix</keyword>
<evidence type="ECO:0000256" key="5">
    <source>
        <dbReference type="ARBA" id="ARBA00023136"/>
    </source>
</evidence>
<feature type="transmembrane region" description="Helical" evidence="7">
    <location>
        <begin position="117"/>
        <end position="138"/>
    </location>
</feature>
<keyword evidence="5 7" id="KW-0472">Membrane</keyword>
<evidence type="ECO:0000256" key="2">
    <source>
        <dbReference type="ARBA" id="ARBA00006843"/>
    </source>
</evidence>
<feature type="region of interest" description="Disordered" evidence="6">
    <location>
        <begin position="1"/>
        <end position="30"/>
    </location>
</feature>
<evidence type="ECO:0000256" key="6">
    <source>
        <dbReference type="SAM" id="MobiDB-lite"/>
    </source>
</evidence>
<dbReference type="AlphaFoldDB" id="A0A2D4LTK5"/>
<name>A0A2D4LTK5_9SAUR</name>